<reference evidence="1 2" key="1">
    <citation type="journal article" date="2019" name="J. Hered.">
        <title>An Improved Genome Assembly for Drosophila navojoa, the Basal Species in the mojavensis Cluster.</title>
        <authorList>
            <person name="Vanderlinde T."/>
            <person name="Dupim E.G."/>
            <person name="Nazario-Yepiz N.O."/>
            <person name="Carvalho A.B."/>
        </authorList>
    </citation>
    <scope>NUCLEOTIDE SEQUENCE [LARGE SCALE GENOMIC DNA]</scope>
    <source>
        <strain evidence="1">Navoj_Jal97</strain>
        <tissue evidence="1">Whole organism</tissue>
    </source>
</reference>
<comment type="caution">
    <text evidence="1">The sequence shown here is derived from an EMBL/GenBank/DDBJ whole genome shotgun (WGS) entry which is preliminary data.</text>
</comment>
<protein>
    <submittedName>
        <fullName evidence="1">Uncharacterized protein</fullName>
    </submittedName>
</protein>
<proteinExistence type="predicted"/>
<dbReference type="Proteomes" id="UP000295192">
    <property type="component" value="Unassembled WGS sequence"/>
</dbReference>
<organism evidence="1 2">
    <name type="scientific">Drosophila navojoa</name>
    <name type="common">Fruit fly</name>
    <dbReference type="NCBI Taxonomy" id="7232"/>
    <lineage>
        <taxon>Eukaryota</taxon>
        <taxon>Metazoa</taxon>
        <taxon>Ecdysozoa</taxon>
        <taxon>Arthropoda</taxon>
        <taxon>Hexapoda</taxon>
        <taxon>Insecta</taxon>
        <taxon>Pterygota</taxon>
        <taxon>Neoptera</taxon>
        <taxon>Endopterygota</taxon>
        <taxon>Diptera</taxon>
        <taxon>Brachycera</taxon>
        <taxon>Muscomorpha</taxon>
        <taxon>Ephydroidea</taxon>
        <taxon>Drosophilidae</taxon>
        <taxon>Drosophila</taxon>
    </lineage>
</organism>
<keyword evidence="2" id="KW-1185">Reference proteome</keyword>
<accession>A0A484B1G1</accession>
<gene>
    <name evidence="1" type="ORF">AWZ03_011017</name>
</gene>
<evidence type="ECO:0000313" key="1">
    <source>
        <dbReference type="EMBL" id="TDG42558.1"/>
    </source>
</evidence>
<name>A0A484B1G1_DRONA</name>
<dbReference type="AlphaFoldDB" id="A0A484B1G1"/>
<evidence type="ECO:0000313" key="2">
    <source>
        <dbReference type="Proteomes" id="UP000295192"/>
    </source>
</evidence>
<sequence>MDANANDADSDERVNAFDVATPAAAAAAGIVASTAVMASKNGNIYPQLLTFNLLARSSGRSGAQRNAG</sequence>
<dbReference type="EMBL" id="LSRL02000219">
    <property type="protein sequence ID" value="TDG42558.1"/>
    <property type="molecule type" value="Genomic_DNA"/>
</dbReference>